<accession>A0ABV7RK70</accession>
<dbReference type="InterPro" id="IPR011257">
    <property type="entry name" value="DNA_glycosylase"/>
</dbReference>
<dbReference type="Proteomes" id="UP001595740">
    <property type="component" value="Unassembled WGS sequence"/>
</dbReference>
<evidence type="ECO:0000256" key="12">
    <source>
        <dbReference type="ARBA" id="ARBA00023204"/>
    </source>
</evidence>
<dbReference type="Pfam" id="PF00730">
    <property type="entry name" value="HhH-GPD"/>
    <property type="match status" value="1"/>
</dbReference>
<dbReference type="InterPro" id="IPR003265">
    <property type="entry name" value="HhH-GPD_domain"/>
</dbReference>
<keyword evidence="13 14" id="KW-0326">Glycosidase</keyword>
<sequence>MTASFAERLLAWFDVSGRHDLPWQHPRAPYRVWLSEIMLQQTQVKTAAPYFERFVASLPSLPALAAAPLDDVLALWSGLGYYARARNLHSAAKRCVELHDGELPRDINALTALPGIGRSTAAAILSQAWGDRFAILDGNVKRVLTRYHGVAGYPGLPAIERQLWALAEQHVESPHLPQARLADYTQAQMDLGATLCTRAAPACVLCPLQDDCVARCTGRTAELPTPKPGKTPPQKYAQVLWAEDANGRVLLLRRPPAGIWASLWTLPQTDDQALARDWFARHLVGDFASAESLPPIAHAFSHYKLQLQPWRWRGTALRERIGDNDDLRWVARGELASLGIPAPIRKLLES</sequence>
<keyword evidence="11" id="KW-0411">Iron-sulfur</keyword>
<evidence type="ECO:0000256" key="2">
    <source>
        <dbReference type="ARBA" id="ARBA00002933"/>
    </source>
</evidence>
<evidence type="ECO:0000256" key="7">
    <source>
        <dbReference type="ARBA" id="ARBA00022723"/>
    </source>
</evidence>
<comment type="caution">
    <text evidence="16">The sequence shown here is derived from an EMBL/GenBank/DDBJ whole genome shotgun (WGS) entry which is preliminary data.</text>
</comment>
<dbReference type="GO" id="GO:0000701">
    <property type="term" value="F:purine-specific mismatch base pair DNA N-glycosylase activity"/>
    <property type="evidence" value="ECO:0007669"/>
    <property type="project" value="UniProtKB-EC"/>
</dbReference>
<dbReference type="EC" id="3.2.2.31" evidence="4 14"/>
<evidence type="ECO:0000313" key="17">
    <source>
        <dbReference type="Proteomes" id="UP001595740"/>
    </source>
</evidence>
<dbReference type="Pfam" id="PF00633">
    <property type="entry name" value="HHH"/>
    <property type="match status" value="1"/>
</dbReference>
<dbReference type="InterPro" id="IPR000445">
    <property type="entry name" value="HhH_motif"/>
</dbReference>
<dbReference type="PROSITE" id="PS01155">
    <property type="entry name" value="ENDONUCLEASE_III_2"/>
    <property type="match status" value="1"/>
</dbReference>
<gene>
    <name evidence="16" type="primary">mutY</name>
    <name evidence="16" type="ORF">ACFOLC_03295</name>
</gene>
<evidence type="ECO:0000256" key="3">
    <source>
        <dbReference type="ARBA" id="ARBA00008343"/>
    </source>
</evidence>
<dbReference type="Gene3D" id="1.10.340.30">
    <property type="entry name" value="Hypothetical protein, domain 2"/>
    <property type="match status" value="1"/>
</dbReference>
<dbReference type="CDD" id="cd03431">
    <property type="entry name" value="NUDIX_DNA_Glycosylase_C-MutY"/>
    <property type="match status" value="1"/>
</dbReference>
<organism evidence="16 17">
    <name type="scientific">Lysobacter cavernae</name>
    <dbReference type="NCBI Taxonomy" id="1685901"/>
    <lineage>
        <taxon>Bacteria</taxon>
        <taxon>Pseudomonadati</taxon>
        <taxon>Pseudomonadota</taxon>
        <taxon>Gammaproteobacteria</taxon>
        <taxon>Lysobacterales</taxon>
        <taxon>Lysobacteraceae</taxon>
        <taxon>Lysobacter</taxon>
    </lineage>
</organism>
<dbReference type="NCBIfam" id="TIGR01084">
    <property type="entry name" value="mutY"/>
    <property type="match status" value="1"/>
</dbReference>
<dbReference type="InterPro" id="IPR004036">
    <property type="entry name" value="Endonuclease-III-like_CS2"/>
</dbReference>
<dbReference type="PANTHER" id="PTHR42944">
    <property type="entry name" value="ADENINE DNA GLYCOSYLASE"/>
    <property type="match status" value="1"/>
</dbReference>
<dbReference type="Pfam" id="PF14815">
    <property type="entry name" value="NUDIX_4"/>
    <property type="match status" value="1"/>
</dbReference>
<dbReference type="Gene3D" id="3.90.79.10">
    <property type="entry name" value="Nucleoside Triphosphate Pyrophosphohydrolase"/>
    <property type="match status" value="1"/>
</dbReference>
<dbReference type="RefSeq" id="WP_386757478.1">
    <property type="nucleotide sequence ID" value="NZ_JBHRXK010000001.1"/>
</dbReference>
<evidence type="ECO:0000256" key="11">
    <source>
        <dbReference type="ARBA" id="ARBA00023014"/>
    </source>
</evidence>
<dbReference type="PANTHER" id="PTHR42944:SF1">
    <property type="entry name" value="ADENINE DNA GLYCOSYLASE"/>
    <property type="match status" value="1"/>
</dbReference>
<dbReference type="CDD" id="cd00056">
    <property type="entry name" value="ENDO3c"/>
    <property type="match status" value="1"/>
</dbReference>
<comment type="function">
    <text evidence="2">Adenine glycosylase active on G-A mispairs. MutY also corrects error-prone DNA synthesis past GO lesions which are due to the oxidatively damaged form of guanine: 7,8-dihydro-8-oxoguanine (8-oxo-dGTP).</text>
</comment>
<feature type="domain" description="HhH-GPD" evidence="15">
    <location>
        <begin position="38"/>
        <end position="194"/>
    </location>
</feature>
<dbReference type="InterPro" id="IPR005760">
    <property type="entry name" value="A/G_AdeGlyc_MutY"/>
</dbReference>
<evidence type="ECO:0000256" key="10">
    <source>
        <dbReference type="ARBA" id="ARBA00023004"/>
    </source>
</evidence>
<dbReference type="SUPFAM" id="SSF55811">
    <property type="entry name" value="Nudix"/>
    <property type="match status" value="1"/>
</dbReference>
<protein>
    <recommendedName>
        <fullName evidence="5 14">Adenine DNA glycosylase</fullName>
        <ecNumber evidence="4 14">3.2.2.31</ecNumber>
    </recommendedName>
</protein>
<evidence type="ECO:0000256" key="5">
    <source>
        <dbReference type="ARBA" id="ARBA00022023"/>
    </source>
</evidence>
<dbReference type="InterPro" id="IPR015797">
    <property type="entry name" value="NUDIX_hydrolase-like_dom_sf"/>
</dbReference>
<comment type="catalytic activity">
    <reaction evidence="1 14">
        <text>Hydrolyzes free adenine bases from 7,8-dihydro-8-oxoguanine:adenine mismatched double-stranded DNA, leaving an apurinic site.</text>
        <dbReference type="EC" id="3.2.2.31"/>
    </reaction>
</comment>
<dbReference type="SUPFAM" id="SSF48150">
    <property type="entry name" value="DNA-glycosylase"/>
    <property type="match status" value="1"/>
</dbReference>
<keyword evidence="7" id="KW-0479">Metal-binding</keyword>
<evidence type="ECO:0000256" key="1">
    <source>
        <dbReference type="ARBA" id="ARBA00000843"/>
    </source>
</evidence>
<evidence type="ECO:0000259" key="15">
    <source>
        <dbReference type="SMART" id="SM00478"/>
    </source>
</evidence>
<dbReference type="InterPro" id="IPR044298">
    <property type="entry name" value="MIG/MutY"/>
</dbReference>
<dbReference type="InterPro" id="IPR023170">
    <property type="entry name" value="HhH_base_excis_C"/>
</dbReference>
<keyword evidence="9 16" id="KW-0378">Hydrolase</keyword>
<dbReference type="Gene3D" id="1.10.1670.10">
    <property type="entry name" value="Helix-hairpin-Helix base-excision DNA repair enzymes (C-terminal)"/>
    <property type="match status" value="1"/>
</dbReference>
<dbReference type="SMART" id="SM00478">
    <property type="entry name" value="ENDO3c"/>
    <property type="match status" value="1"/>
</dbReference>
<keyword evidence="6" id="KW-0004">4Fe-4S</keyword>
<evidence type="ECO:0000256" key="4">
    <source>
        <dbReference type="ARBA" id="ARBA00012045"/>
    </source>
</evidence>
<evidence type="ECO:0000256" key="8">
    <source>
        <dbReference type="ARBA" id="ARBA00022763"/>
    </source>
</evidence>
<evidence type="ECO:0000256" key="9">
    <source>
        <dbReference type="ARBA" id="ARBA00022801"/>
    </source>
</evidence>
<dbReference type="EMBL" id="JBHRXK010000001">
    <property type="protein sequence ID" value="MFC3550034.1"/>
    <property type="molecule type" value="Genomic_DNA"/>
</dbReference>
<reference evidence="17" key="1">
    <citation type="journal article" date="2019" name="Int. J. Syst. Evol. Microbiol.">
        <title>The Global Catalogue of Microorganisms (GCM) 10K type strain sequencing project: providing services to taxonomists for standard genome sequencing and annotation.</title>
        <authorList>
            <consortium name="The Broad Institute Genomics Platform"/>
            <consortium name="The Broad Institute Genome Sequencing Center for Infectious Disease"/>
            <person name="Wu L."/>
            <person name="Ma J."/>
        </authorList>
    </citation>
    <scope>NUCLEOTIDE SEQUENCE [LARGE SCALE GENOMIC DNA]</scope>
    <source>
        <strain evidence="17">KCTC 42875</strain>
    </source>
</reference>
<comment type="cofactor">
    <cofactor evidence="14">
        <name>[4Fe-4S] cluster</name>
        <dbReference type="ChEBI" id="CHEBI:49883"/>
    </cofactor>
    <text evidence="14">Binds 1 [4Fe-4S] cluster.</text>
</comment>
<comment type="similarity">
    <text evidence="3 14">Belongs to the Nth/MutY family.</text>
</comment>
<proteinExistence type="inferred from homology"/>
<evidence type="ECO:0000256" key="6">
    <source>
        <dbReference type="ARBA" id="ARBA00022485"/>
    </source>
</evidence>
<dbReference type="InterPro" id="IPR029119">
    <property type="entry name" value="MutY_C"/>
</dbReference>
<keyword evidence="17" id="KW-1185">Reference proteome</keyword>
<keyword evidence="12" id="KW-0234">DNA repair</keyword>
<evidence type="ECO:0000256" key="14">
    <source>
        <dbReference type="RuleBase" id="RU365096"/>
    </source>
</evidence>
<evidence type="ECO:0000313" key="16">
    <source>
        <dbReference type="EMBL" id="MFC3550034.1"/>
    </source>
</evidence>
<keyword evidence="10 14" id="KW-0408">Iron</keyword>
<keyword evidence="8 14" id="KW-0227">DNA damage</keyword>
<evidence type="ECO:0000256" key="13">
    <source>
        <dbReference type="ARBA" id="ARBA00023295"/>
    </source>
</evidence>
<name>A0ABV7RK70_9GAMM</name>